<evidence type="ECO:0000256" key="8">
    <source>
        <dbReference type="RuleBase" id="RU000304"/>
    </source>
</evidence>
<dbReference type="GO" id="GO:0005524">
    <property type="term" value="F:ATP binding"/>
    <property type="evidence" value="ECO:0007669"/>
    <property type="project" value="UniProtKB-UniRule"/>
</dbReference>
<dbReference type="PROSITE" id="PS00108">
    <property type="entry name" value="PROTEIN_KINASE_ST"/>
    <property type="match status" value="1"/>
</dbReference>
<dbReference type="Proteomes" id="UP000834106">
    <property type="component" value="Chromosome 3"/>
</dbReference>
<reference evidence="10" key="1">
    <citation type="submission" date="2023-05" db="EMBL/GenBank/DDBJ databases">
        <authorList>
            <person name="Huff M."/>
        </authorList>
    </citation>
    <scope>NUCLEOTIDE SEQUENCE</scope>
</reference>
<dbReference type="Gene3D" id="3.30.200.20">
    <property type="entry name" value="Phosphorylase Kinase, domain 1"/>
    <property type="match status" value="1"/>
</dbReference>
<dbReference type="GO" id="GO:0032968">
    <property type="term" value="P:positive regulation of transcription elongation by RNA polymerase II"/>
    <property type="evidence" value="ECO:0007669"/>
    <property type="project" value="TreeGrafter"/>
</dbReference>
<dbReference type="Gene3D" id="1.10.510.10">
    <property type="entry name" value="Transferase(Phosphotransferase) domain 1"/>
    <property type="match status" value="1"/>
</dbReference>
<evidence type="ECO:0000313" key="10">
    <source>
        <dbReference type="EMBL" id="CAI9758286.1"/>
    </source>
</evidence>
<comment type="similarity">
    <text evidence="1">Belongs to the protein kinase superfamily. CMGC Ser/Thr protein kinase family. CDC2/CDKX subfamily.</text>
</comment>
<keyword evidence="3" id="KW-0808">Transferase</keyword>
<proteinExistence type="inferred from homology"/>
<evidence type="ECO:0000313" key="11">
    <source>
        <dbReference type="Proteomes" id="UP000834106"/>
    </source>
</evidence>
<dbReference type="PROSITE" id="PS00107">
    <property type="entry name" value="PROTEIN_KINASE_ATP"/>
    <property type="match status" value="1"/>
</dbReference>
<evidence type="ECO:0000256" key="4">
    <source>
        <dbReference type="ARBA" id="ARBA00022741"/>
    </source>
</evidence>
<sequence>MGCIQAKGTVCSPTNGLGKLKLDNGYVQGRDAKKQDHNKASRPKVDVKNEVVAAGGGGRERKISREGERGINGGGNVSQRISVKKLAVDELVGGWPKWLVDHVPSDVLAGFIPTTADSYDKLAKAKGTVCSPTNGLGKLKLDNGYVQGRDAKKQDHNKASRPKVDVKNEVVAAGGGGRERKISREGERGINGGGNVSQRISVKKLAVDELVGGWPKWLVDHVPSDVLAGFIPTTADSYDKLAKVGHGTYSNVYKARHKFTGKLVALKKVRFDKSEPESVKFMAREIIMLKHLDHPNIIKLEGIATSRMQYSLYLVFDFMPSDLTKVISRSEGRLTAPQVKCYMQQLLSGLQHCHEREILHRDIKGSNLLIDRNGMLKIADFGLANFYKNKTKPTLTSRVVTLWYRAPELLLGSTDYGVGIDLWSAGCLLAEMFEGRPIMPGRNEVIPSSSTCAATS</sequence>
<dbReference type="PANTHER" id="PTHR24056">
    <property type="entry name" value="CELL DIVISION PROTEIN KINASE"/>
    <property type="match status" value="1"/>
</dbReference>
<evidence type="ECO:0000259" key="9">
    <source>
        <dbReference type="PROSITE" id="PS50011"/>
    </source>
</evidence>
<dbReference type="EMBL" id="OU503038">
    <property type="protein sequence ID" value="CAI9758286.1"/>
    <property type="molecule type" value="Genomic_DNA"/>
</dbReference>
<evidence type="ECO:0000256" key="6">
    <source>
        <dbReference type="ARBA" id="ARBA00022840"/>
    </source>
</evidence>
<dbReference type="PANTHER" id="PTHR24056:SF221">
    <property type="entry name" value="OS02G0304500 PROTEIN"/>
    <property type="match status" value="1"/>
</dbReference>
<dbReference type="InterPro" id="IPR011009">
    <property type="entry name" value="Kinase-like_dom_sf"/>
</dbReference>
<dbReference type="GO" id="GO:0005634">
    <property type="term" value="C:nucleus"/>
    <property type="evidence" value="ECO:0007669"/>
    <property type="project" value="TreeGrafter"/>
</dbReference>
<evidence type="ECO:0000256" key="7">
    <source>
        <dbReference type="PROSITE-ProRule" id="PRU10141"/>
    </source>
</evidence>
<evidence type="ECO:0000256" key="5">
    <source>
        <dbReference type="ARBA" id="ARBA00022777"/>
    </source>
</evidence>
<keyword evidence="6 7" id="KW-0067">ATP-binding</keyword>
<feature type="domain" description="Protein kinase" evidence="9">
    <location>
        <begin position="238"/>
        <end position="456"/>
    </location>
</feature>
<keyword evidence="5" id="KW-0418">Kinase</keyword>
<organism evidence="10 11">
    <name type="scientific">Fraxinus pennsylvanica</name>
    <dbReference type="NCBI Taxonomy" id="56036"/>
    <lineage>
        <taxon>Eukaryota</taxon>
        <taxon>Viridiplantae</taxon>
        <taxon>Streptophyta</taxon>
        <taxon>Embryophyta</taxon>
        <taxon>Tracheophyta</taxon>
        <taxon>Spermatophyta</taxon>
        <taxon>Magnoliopsida</taxon>
        <taxon>eudicotyledons</taxon>
        <taxon>Gunneridae</taxon>
        <taxon>Pentapetalae</taxon>
        <taxon>asterids</taxon>
        <taxon>lamiids</taxon>
        <taxon>Lamiales</taxon>
        <taxon>Oleaceae</taxon>
        <taxon>Oleeae</taxon>
        <taxon>Fraxinus</taxon>
    </lineage>
</organism>
<dbReference type="InterPro" id="IPR000719">
    <property type="entry name" value="Prot_kinase_dom"/>
</dbReference>
<dbReference type="GO" id="GO:0008353">
    <property type="term" value="F:RNA polymerase II CTD heptapeptide repeat kinase activity"/>
    <property type="evidence" value="ECO:0007669"/>
    <property type="project" value="TreeGrafter"/>
</dbReference>
<dbReference type="AlphaFoldDB" id="A0AAD1YY83"/>
<dbReference type="FunFam" id="1.10.510.10:FF:000624">
    <property type="entry name" value="Mitogen-activated protein kinase"/>
    <property type="match status" value="1"/>
</dbReference>
<dbReference type="InterPro" id="IPR017441">
    <property type="entry name" value="Protein_kinase_ATP_BS"/>
</dbReference>
<feature type="binding site" evidence="7">
    <location>
        <position position="267"/>
    </location>
    <ligand>
        <name>ATP</name>
        <dbReference type="ChEBI" id="CHEBI:30616"/>
    </ligand>
</feature>
<dbReference type="SUPFAM" id="SSF56112">
    <property type="entry name" value="Protein kinase-like (PK-like)"/>
    <property type="match status" value="1"/>
</dbReference>
<dbReference type="InterPro" id="IPR008271">
    <property type="entry name" value="Ser/Thr_kinase_AS"/>
</dbReference>
<accession>A0AAD1YY83</accession>
<name>A0AAD1YY83_9LAMI</name>
<dbReference type="FunFam" id="3.30.200.20:FF:000021">
    <property type="entry name" value="probable serine/threonine-protein kinase At1g54610"/>
    <property type="match status" value="1"/>
</dbReference>
<evidence type="ECO:0000256" key="2">
    <source>
        <dbReference type="ARBA" id="ARBA00022527"/>
    </source>
</evidence>
<keyword evidence="2 8" id="KW-0723">Serine/threonine-protein kinase</keyword>
<evidence type="ECO:0000256" key="1">
    <source>
        <dbReference type="ARBA" id="ARBA00006485"/>
    </source>
</evidence>
<dbReference type="GO" id="GO:0000307">
    <property type="term" value="C:cyclin-dependent protein kinase holoenzyme complex"/>
    <property type="evidence" value="ECO:0007669"/>
    <property type="project" value="TreeGrafter"/>
</dbReference>
<dbReference type="InterPro" id="IPR050108">
    <property type="entry name" value="CDK"/>
</dbReference>
<keyword evidence="4 7" id="KW-0547">Nucleotide-binding</keyword>
<dbReference type="Pfam" id="PF00069">
    <property type="entry name" value="Pkinase"/>
    <property type="match status" value="1"/>
</dbReference>
<evidence type="ECO:0000256" key="3">
    <source>
        <dbReference type="ARBA" id="ARBA00022679"/>
    </source>
</evidence>
<dbReference type="SMART" id="SM00220">
    <property type="entry name" value="S_TKc"/>
    <property type="match status" value="1"/>
</dbReference>
<dbReference type="PROSITE" id="PS50011">
    <property type="entry name" value="PROTEIN_KINASE_DOM"/>
    <property type="match status" value="1"/>
</dbReference>
<protein>
    <recommendedName>
        <fullName evidence="9">Protein kinase domain-containing protein</fullName>
    </recommendedName>
</protein>
<gene>
    <name evidence="10" type="ORF">FPE_LOCUS5716</name>
</gene>
<keyword evidence="11" id="KW-1185">Reference proteome</keyword>